<gene>
    <name evidence="2" type="ORF">ABIE13_000287</name>
</gene>
<name>A0ABV2Q389_9BURK</name>
<dbReference type="Proteomes" id="UP001549320">
    <property type="component" value="Unassembled WGS sequence"/>
</dbReference>
<keyword evidence="1" id="KW-0732">Signal</keyword>
<dbReference type="EMBL" id="JBEPSH010000001">
    <property type="protein sequence ID" value="MET4575190.1"/>
    <property type="molecule type" value="Genomic_DNA"/>
</dbReference>
<evidence type="ECO:0000256" key="1">
    <source>
        <dbReference type="SAM" id="SignalP"/>
    </source>
</evidence>
<feature type="chain" id="PRO_5047026036" description="IPTL-CTERM protein sorting domain-containing protein" evidence="1">
    <location>
        <begin position="29"/>
        <end position="238"/>
    </location>
</feature>
<keyword evidence="3" id="KW-1185">Reference proteome</keyword>
<accession>A0ABV2Q389</accession>
<comment type="caution">
    <text evidence="2">The sequence shown here is derived from an EMBL/GenBank/DDBJ whole genome shotgun (WGS) entry which is preliminary data.</text>
</comment>
<protein>
    <recommendedName>
        <fullName evidence="4">IPTL-CTERM protein sorting domain-containing protein</fullName>
    </recommendedName>
</protein>
<feature type="signal peptide" evidence="1">
    <location>
        <begin position="1"/>
        <end position="28"/>
    </location>
</feature>
<reference evidence="2 3" key="1">
    <citation type="submission" date="2024-06" db="EMBL/GenBank/DDBJ databases">
        <title>Sorghum-associated microbial communities from plants grown in Nebraska, USA.</title>
        <authorList>
            <person name="Schachtman D."/>
        </authorList>
    </citation>
    <scope>NUCLEOTIDE SEQUENCE [LARGE SCALE GENOMIC DNA]</scope>
    <source>
        <strain evidence="2 3">2709</strain>
    </source>
</reference>
<sequence length="238" mass="24566">MNAIFSNRLPRRALALATLLVCSFSVQAVQQCLTRGPGTYGSVTVSGCADDQAHGVWNPMGAAQFPPSIPWPYSYEGIGLGVNENGAFACSLNFSHPINTSSIRLMLEGHQALDVLSISTSTGPYTPVPSDISALPGGVSPGPLVISGNTIVGTEMISSGIVRLTNNVPVTITSLTLQENTGDLGTLIGVCFDDAASAPVPAPEVTAVPTASEWVLGGLALLCGMLGMRRLAGRRSQA</sequence>
<evidence type="ECO:0000313" key="2">
    <source>
        <dbReference type="EMBL" id="MET4575190.1"/>
    </source>
</evidence>
<evidence type="ECO:0008006" key="4">
    <source>
        <dbReference type="Google" id="ProtNLM"/>
    </source>
</evidence>
<proteinExistence type="predicted"/>
<dbReference type="RefSeq" id="WP_354440488.1">
    <property type="nucleotide sequence ID" value="NZ_JBEPSH010000001.1"/>
</dbReference>
<evidence type="ECO:0000313" key="3">
    <source>
        <dbReference type="Proteomes" id="UP001549320"/>
    </source>
</evidence>
<organism evidence="2 3">
    <name type="scientific">Ottowia thiooxydans</name>
    <dbReference type="NCBI Taxonomy" id="219182"/>
    <lineage>
        <taxon>Bacteria</taxon>
        <taxon>Pseudomonadati</taxon>
        <taxon>Pseudomonadota</taxon>
        <taxon>Betaproteobacteria</taxon>
        <taxon>Burkholderiales</taxon>
        <taxon>Comamonadaceae</taxon>
        <taxon>Ottowia</taxon>
    </lineage>
</organism>